<protein>
    <submittedName>
        <fullName evidence="2">DNA-binding transcriptional regulator, CsgD family</fullName>
    </submittedName>
</protein>
<dbReference type="InterPro" id="IPR000792">
    <property type="entry name" value="Tscrpt_reg_LuxR_C"/>
</dbReference>
<dbReference type="GO" id="GO:0003677">
    <property type="term" value="F:DNA binding"/>
    <property type="evidence" value="ECO:0007669"/>
    <property type="project" value="UniProtKB-KW"/>
</dbReference>
<dbReference type="Proteomes" id="UP000199391">
    <property type="component" value="Unassembled WGS sequence"/>
</dbReference>
<keyword evidence="3" id="KW-1185">Reference proteome</keyword>
<dbReference type="InterPro" id="IPR016032">
    <property type="entry name" value="Sig_transdc_resp-reg_C-effctor"/>
</dbReference>
<dbReference type="GO" id="GO:0006355">
    <property type="term" value="P:regulation of DNA-templated transcription"/>
    <property type="evidence" value="ECO:0007669"/>
    <property type="project" value="InterPro"/>
</dbReference>
<feature type="domain" description="HTH luxR-type" evidence="1">
    <location>
        <begin position="322"/>
        <end position="387"/>
    </location>
</feature>
<dbReference type="EMBL" id="FPBO01000062">
    <property type="protein sequence ID" value="SFV17278.1"/>
    <property type="molecule type" value="Genomic_DNA"/>
</dbReference>
<dbReference type="RefSeq" id="WP_177307795.1">
    <property type="nucleotide sequence ID" value="NZ_FPBO01000062.1"/>
</dbReference>
<accession>A0A1I7M5Q8</accession>
<evidence type="ECO:0000313" key="3">
    <source>
        <dbReference type="Proteomes" id="UP000199391"/>
    </source>
</evidence>
<proteinExistence type="predicted"/>
<gene>
    <name evidence="2" type="ORF">SAMN05216552_10626</name>
</gene>
<dbReference type="InterPro" id="IPR036388">
    <property type="entry name" value="WH-like_DNA-bd_sf"/>
</dbReference>
<dbReference type="STRING" id="1035707.SAMN05216552_10626"/>
<dbReference type="Gene3D" id="1.10.10.10">
    <property type="entry name" value="Winged helix-like DNA-binding domain superfamily/Winged helix DNA-binding domain"/>
    <property type="match status" value="1"/>
</dbReference>
<sequence>MESKAIQAGQHRLPPAIDYETWDRLVGLIYEGPMESIPWQAALEEIRLLFSANHALLILRPTSAQERGLTIRASGGQPIVTPSDYYDYGYALDPFVGLAESRITTVDDLIGAEHWTSSEFFLQFVQPADIRYIMGANFRTRGGVDCRFRVCRPLSAGKFTDEDMALAQLTLPHFNRAVHLHTRLDLLTSERELYSSTVDRMMVGTLLFDETLTLLRVNSVAQDMLAEKDGLELRQGGLVATYLSAENQELQRLIAKALAPSPAGAAPRLTEAVALTRPSGRSKLGVVVNAIPLNEWSEGRHRPAVVVYLRDPDRKSDASTAVLRRLFDFTPAEAELALLLSSGKTLDEAAEVLGIRKNTVRAQLRSIFSKTGVTRQTALVHVLLNSVMTLN</sequence>
<dbReference type="SMART" id="SM00421">
    <property type="entry name" value="HTH_LUXR"/>
    <property type="match status" value="1"/>
</dbReference>
<organism evidence="2 3">
    <name type="scientific">Pseudoduganella namucuonensis</name>
    <dbReference type="NCBI Taxonomy" id="1035707"/>
    <lineage>
        <taxon>Bacteria</taxon>
        <taxon>Pseudomonadati</taxon>
        <taxon>Pseudomonadota</taxon>
        <taxon>Betaproteobacteria</taxon>
        <taxon>Burkholderiales</taxon>
        <taxon>Oxalobacteraceae</taxon>
        <taxon>Telluria group</taxon>
        <taxon>Pseudoduganella</taxon>
    </lineage>
</organism>
<evidence type="ECO:0000313" key="2">
    <source>
        <dbReference type="EMBL" id="SFV17278.1"/>
    </source>
</evidence>
<name>A0A1I7M5Q8_9BURK</name>
<dbReference type="SUPFAM" id="SSF46894">
    <property type="entry name" value="C-terminal effector domain of the bipartite response regulators"/>
    <property type="match status" value="1"/>
</dbReference>
<dbReference type="PROSITE" id="PS50043">
    <property type="entry name" value="HTH_LUXR_2"/>
    <property type="match status" value="1"/>
</dbReference>
<reference evidence="3" key="1">
    <citation type="submission" date="2016-10" db="EMBL/GenBank/DDBJ databases">
        <authorList>
            <person name="Varghese N."/>
            <person name="Submissions S."/>
        </authorList>
    </citation>
    <scope>NUCLEOTIDE SEQUENCE [LARGE SCALE GENOMIC DNA]</scope>
    <source>
        <strain evidence="3">CGMCC 1.11014</strain>
    </source>
</reference>
<dbReference type="AlphaFoldDB" id="A0A1I7M5Q8"/>
<keyword evidence="2" id="KW-0238">DNA-binding</keyword>
<evidence type="ECO:0000259" key="1">
    <source>
        <dbReference type="PROSITE" id="PS50043"/>
    </source>
</evidence>